<dbReference type="EMBL" id="QPKB01000012">
    <property type="protein sequence ID" value="RWR97115.1"/>
    <property type="molecule type" value="Genomic_DNA"/>
</dbReference>
<dbReference type="InterPro" id="IPR006912">
    <property type="entry name" value="Harbinger_derived_prot"/>
</dbReference>
<evidence type="ECO:0000313" key="1">
    <source>
        <dbReference type="EMBL" id="RWR97115.1"/>
    </source>
</evidence>
<dbReference type="PANTHER" id="PTHR47150">
    <property type="entry name" value="OS12G0169200 PROTEIN"/>
    <property type="match status" value="1"/>
</dbReference>
<dbReference type="PANTHER" id="PTHR47150:SF7">
    <property type="entry name" value="NUCLEASE"/>
    <property type="match status" value="1"/>
</dbReference>
<gene>
    <name evidence="1" type="ORF">CKAN_02653000</name>
</gene>
<protein>
    <submittedName>
        <fullName evidence="1">Putative nuclease HARBI1</fullName>
    </submittedName>
</protein>
<comment type="caution">
    <text evidence="1">The sequence shown here is derived from an EMBL/GenBank/DDBJ whole genome shotgun (WGS) entry which is preliminary data.</text>
</comment>
<accession>A0A3S3NYW3</accession>
<keyword evidence="2" id="KW-1185">Reference proteome</keyword>
<evidence type="ECO:0000313" key="2">
    <source>
        <dbReference type="Proteomes" id="UP000283530"/>
    </source>
</evidence>
<sequence>MRKPLFLRIINALEAHDPYFQQKRNCAGSLGLSALQKVTAAVRMLAYGVAAVAVDDYVRITESTFIESLKRLLLEGERRGFPGMLGSKDCMHWKWKNCPIAWKGMYAHRDHHELSLVLEAVASYDLWIWHAFFFLLPGSHNDINVLDRSPIFTDLAEGRTPPANYSVNGHEYTTGYCLADGIYPSWATFVKTILCPNGPKATNFAAAQESARKDVERVFGVIQARFAIVRGPARFLDRQILKHIMKACIIMHNMIVEDERDKNIPPNYDAREGECSDLAVSRDHTAEFQDFIQSHLRIRDKRTHSQLQADLVEHL</sequence>
<dbReference type="Pfam" id="PF04827">
    <property type="entry name" value="Plant_tran"/>
    <property type="match status" value="1"/>
</dbReference>
<dbReference type="Proteomes" id="UP000283530">
    <property type="component" value="Unassembled WGS sequence"/>
</dbReference>
<organism evidence="1 2">
    <name type="scientific">Cinnamomum micranthum f. kanehirae</name>
    <dbReference type="NCBI Taxonomy" id="337451"/>
    <lineage>
        <taxon>Eukaryota</taxon>
        <taxon>Viridiplantae</taxon>
        <taxon>Streptophyta</taxon>
        <taxon>Embryophyta</taxon>
        <taxon>Tracheophyta</taxon>
        <taxon>Spermatophyta</taxon>
        <taxon>Magnoliopsida</taxon>
        <taxon>Magnoliidae</taxon>
        <taxon>Laurales</taxon>
        <taxon>Lauraceae</taxon>
        <taxon>Cinnamomum</taxon>
    </lineage>
</organism>
<dbReference type="OrthoDB" id="1926441at2759"/>
<dbReference type="AlphaFoldDB" id="A0A3S3NYW3"/>
<reference evidence="1 2" key="1">
    <citation type="journal article" date="2019" name="Nat. Plants">
        <title>Stout camphor tree genome fills gaps in understanding of flowering plant genome evolution.</title>
        <authorList>
            <person name="Chaw S.M."/>
            <person name="Liu Y.C."/>
            <person name="Wu Y.W."/>
            <person name="Wang H.Y."/>
            <person name="Lin C.I."/>
            <person name="Wu C.S."/>
            <person name="Ke H.M."/>
            <person name="Chang L.Y."/>
            <person name="Hsu C.Y."/>
            <person name="Yang H.T."/>
            <person name="Sudianto E."/>
            <person name="Hsu M.H."/>
            <person name="Wu K.P."/>
            <person name="Wang L.N."/>
            <person name="Leebens-Mack J.H."/>
            <person name="Tsai I.J."/>
        </authorList>
    </citation>
    <scope>NUCLEOTIDE SEQUENCE [LARGE SCALE GENOMIC DNA]</scope>
    <source>
        <strain evidence="2">cv. Chaw 1501</strain>
        <tissue evidence="1">Young leaves</tissue>
    </source>
</reference>
<name>A0A3S3NYW3_9MAGN</name>
<proteinExistence type="predicted"/>